<feature type="transmembrane region" description="Helical" evidence="5">
    <location>
        <begin position="111"/>
        <end position="133"/>
    </location>
</feature>
<feature type="transmembrane region" description="Helical" evidence="5">
    <location>
        <begin position="28"/>
        <end position="49"/>
    </location>
</feature>
<gene>
    <name evidence="7" type="ORF">DFI_17255</name>
</gene>
<sequence length="530" mass="56371">MACDVTLSLRLDLTSCHSEAVERQERLWSLWLAWLPPLYVLSPLSLMALRSFTSLPRPVRALLGLYAMTQLLPALLAPEPLLAVGLATLRTALTAGLICVGALLADRPGSVPFPLLALGLNAVYLSALILSLLEGRDFLTARLHHPYMTTTTLGVLGAVGLWWSAFHEVRWPARLLTAFLAGGTLLLSGSRGALLAALVGLTVGALARGRWRVPTPALVLTLLAFAGLAWYGARSDFAAVSRLADLSLAGRQVIWHNVRTVIASEPFSGVGPYRLGTRLASPQSCQTFADAREELGCPAWFDDLGQPWLIAHNAALQQWSESGPVGTAGLFLLLGAVTVAAWRGRQPFALATLGGLLVTNLNDNTLLVPGVFTGELFWVLAGTQLPSLRLRSAGLHVGLTGAFLLAALSAPPLLALRPPHLSAPPALNVLYAPGTTAQTEDYTIFASLTLPPGPYLVTLNTCTVSCRAVQTRPVTSAGEPITIDARKLRLLPVDQQRLELLIFPNSGARLGVAASTAWTVRRTPAAPTTP</sequence>
<evidence type="ECO:0000259" key="6">
    <source>
        <dbReference type="Pfam" id="PF04932"/>
    </source>
</evidence>
<proteinExistence type="predicted"/>
<dbReference type="Pfam" id="PF04932">
    <property type="entry name" value="Wzy_C"/>
    <property type="match status" value="1"/>
</dbReference>
<dbReference type="AlphaFoldDB" id="A0A221T209"/>
<dbReference type="GO" id="GO:0016020">
    <property type="term" value="C:membrane"/>
    <property type="evidence" value="ECO:0007669"/>
    <property type="project" value="UniProtKB-SubCell"/>
</dbReference>
<feature type="transmembrane region" description="Helical" evidence="5">
    <location>
        <begin position="364"/>
        <end position="381"/>
    </location>
</feature>
<geneLocation type="plasmid" evidence="8">
    <name>pdfi2</name>
</geneLocation>
<dbReference type="KEGG" id="dfc:DFI_17255"/>
<name>A0A221T209_9DEIO</name>
<dbReference type="InterPro" id="IPR007016">
    <property type="entry name" value="O-antigen_ligase-rel_domated"/>
</dbReference>
<accession>A0A221T209</accession>
<evidence type="ECO:0000256" key="1">
    <source>
        <dbReference type="ARBA" id="ARBA00004141"/>
    </source>
</evidence>
<evidence type="ECO:0000313" key="7">
    <source>
        <dbReference type="EMBL" id="ASN82934.1"/>
    </source>
</evidence>
<comment type="subcellular location">
    <subcellularLocation>
        <location evidence="1">Membrane</location>
        <topology evidence="1">Multi-pass membrane protein</topology>
    </subcellularLocation>
</comment>
<feature type="transmembrane region" description="Helical" evidence="5">
    <location>
        <begin position="393"/>
        <end position="414"/>
    </location>
</feature>
<keyword evidence="4 5" id="KW-0472">Membrane</keyword>
<keyword evidence="8" id="KW-1185">Reference proteome</keyword>
<feature type="transmembrane region" description="Helical" evidence="5">
    <location>
        <begin position="325"/>
        <end position="344"/>
    </location>
</feature>
<dbReference type="Proteomes" id="UP000259030">
    <property type="component" value="Plasmid pDFI2"/>
</dbReference>
<feature type="domain" description="O-antigen ligase-related" evidence="6">
    <location>
        <begin position="177"/>
        <end position="330"/>
    </location>
</feature>
<evidence type="ECO:0000313" key="8">
    <source>
        <dbReference type="Proteomes" id="UP000259030"/>
    </source>
</evidence>
<evidence type="ECO:0000256" key="5">
    <source>
        <dbReference type="SAM" id="Phobius"/>
    </source>
</evidence>
<keyword evidence="7" id="KW-0614">Plasmid</keyword>
<dbReference type="PANTHER" id="PTHR37422:SF13">
    <property type="entry name" value="LIPOPOLYSACCHARIDE BIOSYNTHESIS PROTEIN PA4999-RELATED"/>
    <property type="match status" value="1"/>
</dbReference>
<keyword evidence="2 5" id="KW-0812">Transmembrane</keyword>
<dbReference type="PANTHER" id="PTHR37422">
    <property type="entry name" value="TEICHURONIC ACID BIOSYNTHESIS PROTEIN TUAE"/>
    <property type="match status" value="1"/>
</dbReference>
<dbReference type="InterPro" id="IPR051533">
    <property type="entry name" value="WaaL-like"/>
</dbReference>
<feature type="transmembrane region" description="Helical" evidence="5">
    <location>
        <begin position="178"/>
        <end position="207"/>
    </location>
</feature>
<dbReference type="EMBL" id="CP021083">
    <property type="protein sequence ID" value="ASN82934.1"/>
    <property type="molecule type" value="Genomic_DNA"/>
</dbReference>
<protein>
    <recommendedName>
        <fullName evidence="6">O-antigen ligase-related domain-containing protein</fullName>
    </recommendedName>
</protein>
<keyword evidence="3 5" id="KW-1133">Transmembrane helix</keyword>
<evidence type="ECO:0000256" key="4">
    <source>
        <dbReference type="ARBA" id="ARBA00023136"/>
    </source>
</evidence>
<evidence type="ECO:0000256" key="3">
    <source>
        <dbReference type="ARBA" id="ARBA00022989"/>
    </source>
</evidence>
<feature type="transmembrane region" description="Helical" evidence="5">
    <location>
        <begin position="145"/>
        <end position="166"/>
    </location>
</feature>
<feature type="transmembrane region" description="Helical" evidence="5">
    <location>
        <begin position="213"/>
        <end position="233"/>
    </location>
</feature>
<reference evidence="7 8" key="1">
    <citation type="submission" date="2017-05" db="EMBL/GenBank/DDBJ databases">
        <title>The complete genome sequence of Deinococcus ficus isolated from the rhizosphere of the Ficus religiosa L. in Taiwan.</title>
        <authorList>
            <person name="Wu K.-M."/>
            <person name="Liao T.-L."/>
            <person name="Liu Y.-M."/>
            <person name="Young C.-C."/>
            <person name="Tsai S.-F."/>
        </authorList>
    </citation>
    <scope>NUCLEOTIDE SEQUENCE [LARGE SCALE GENOMIC DNA]</scope>
    <source>
        <strain evidence="7 8">CC-FR2-10</strain>
        <plasmid evidence="8">pdfi2</plasmid>
    </source>
</reference>
<evidence type="ECO:0000256" key="2">
    <source>
        <dbReference type="ARBA" id="ARBA00022692"/>
    </source>
</evidence>
<feature type="transmembrane region" description="Helical" evidence="5">
    <location>
        <begin position="83"/>
        <end position="104"/>
    </location>
</feature>
<organism evidence="7 8">
    <name type="scientific">Deinococcus ficus</name>
    <dbReference type="NCBI Taxonomy" id="317577"/>
    <lineage>
        <taxon>Bacteria</taxon>
        <taxon>Thermotogati</taxon>
        <taxon>Deinococcota</taxon>
        <taxon>Deinococci</taxon>
        <taxon>Deinococcales</taxon>
        <taxon>Deinococcaceae</taxon>
        <taxon>Deinococcus</taxon>
    </lineage>
</organism>